<dbReference type="Pfam" id="PF02782">
    <property type="entry name" value="FGGY_C"/>
    <property type="match status" value="1"/>
</dbReference>
<name>A0A504XN86_FASGI</name>
<feature type="domain" description="Carbohydrate kinase FGGY C-terminal" evidence="6">
    <location>
        <begin position="407"/>
        <end position="485"/>
    </location>
</feature>
<keyword evidence="4" id="KW-0547">Nucleotide-binding</keyword>
<keyword evidence="2 4" id="KW-0808">Transferase</keyword>
<dbReference type="SUPFAM" id="SSF53067">
    <property type="entry name" value="Actin-like ATPase domain"/>
    <property type="match status" value="2"/>
</dbReference>
<dbReference type="PIRSF" id="PIRSF000538">
    <property type="entry name" value="GlpK"/>
    <property type="match status" value="1"/>
</dbReference>
<dbReference type="InterPro" id="IPR043129">
    <property type="entry name" value="ATPase_NBD"/>
</dbReference>
<dbReference type="EC" id="2.7.1.17" evidence="4"/>
<evidence type="ECO:0000256" key="3">
    <source>
        <dbReference type="ARBA" id="ARBA00022777"/>
    </source>
</evidence>
<dbReference type="EMBL" id="SUNJ01015604">
    <property type="protein sequence ID" value="TPP50003.1"/>
    <property type="molecule type" value="Genomic_DNA"/>
</dbReference>
<dbReference type="Proteomes" id="UP000316759">
    <property type="component" value="Unassembled WGS sequence"/>
</dbReference>
<dbReference type="GO" id="GO:0005997">
    <property type="term" value="P:xylulose metabolic process"/>
    <property type="evidence" value="ECO:0007669"/>
    <property type="project" value="UniProtKB-UniRule"/>
</dbReference>
<dbReference type="GO" id="GO:0005829">
    <property type="term" value="C:cytosol"/>
    <property type="evidence" value="ECO:0007669"/>
    <property type="project" value="TreeGrafter"/>
</dbReference>
<evidence type="ECO:0000313" key="7">
    <source>
        <dbReference type="EMBL" id="TPP50003.1"/>
    </source>
</evidence>
<comment type="function">
    <text evidence="4">Phosphorylates D-xylulose to produce D-xylulose 5-phosphate, a molecule that may play an important role in the regulation of glucose metabolism and lipogenesis.</text>
</comment>
<comment type="caution">
    <text evidence="7">The sequence shown here is derived from an EMBL/GenBank/DDBJ whole genome shotgun (WGS) entry which is preliminary data.</text>
</comment>
<dbReference type="Gene3D" id="3.30.420.40">
    <property type="match status" value="2"/>
</dbReference>
<dbReference type="InterPro" id="IPR000577">
    <property type="entry name" value="Carb_kinase_FGGY"/>
</dbReference>
<comment type="similarity">
    <text evidence="1 4">Belongs to the FGGY kinase family.</text>
</comment>
<dbReference type="GO" id="GO:0004856">
    <property type="term" value="F:D-xylulokinase activity"/>
    <property type="evidence" value="ECO:0007669"/>
    <property type="project" value="UniProtKB-UniRule"/>
</dbReference>
<evidence type="ECO:0000259" key="5">
    <source>
        <dbReference type="Pfam" id="PF00370"/>
    </source>
</evidence>
<dbReference type="AlphaFoldDB" id="A0A504XN86"/>
<evidence type="ECO:0000256" key="2">
    <source>
        <dbReference type="ARBA" id="ARBA00022679"/>
    </source>
</evidence>
<evidence type="ECO:0000313" key="8">
    <source>
        <dbReference type="Proteomes" id="UP000316759"/>
    </source>
</evidence>
<keyword evidence="4" id="KW-0067">ATP-binding</keyword>
<keyword evidence="3 4" id="KW-0418">Kinase</keyword>
<keyword evidence="8" id="KW-1185">Reference proteome</keyword>
<keyword evidence="4" id="KW-0119">Carbohydrate metabolism</keyword>
<dbReference type="InterPro" id="IPR018484">
    <property type="entry name" value="FGGY_N"/>
</dbReference>
<dbReference type="STRING" id="46835.A0A504XN86"/>
<comment type="catalytic activity">
    <reaction evidence="4">
        <text>D-xylulose + ATP = D-xylulose 5-phosphate + ADP + H(+)</text>
        <dbReference type="Rhea" id="RHEA:10964"/>
        <dbReference type="ChEBI" id="CHEBI:15378"/>
        <dbReference type="ChEBI" id="CHEBI:17140"/>
        <dbReference type="ChEBI" id="CHEBI:30616"/>
        <dbReference type="ChEBI" id="CHEBI:57737"/>
        <dbReference type="ChEBI" id="CHEBI:456216"/>
        <dbReference type="EC" id="2.7.1.17"/>
    </reaction>
</comment>
<gene>
    <name evidence="7" type="ORF">FGIG_00303</name>
</gene>
<dbReference type="InterPro" id="IPR018485">
    <property type="entry name" value="FGGY_C"/>
</dbReference>
<keyword evidence="4" id="KW-0859">Xylose metabolism</keyword>
<reference evidence="7 8" key="1">
    <citation type="submission" date="2019-04" db="EMBL/GenBank/DDBJ databases">
        <title>Annotation for the trematode Fasciola gigantica.</title>
        <authorList>
            <person name="Choi Y.-J."/>
        </authorList>
    </citation>
    <scope>NUCLEOTIDE SEQUENCE [LARGE SCALE GENOMIC DNA]</scope>
    <source>
        <strain evidence="7">Uganda_cow_1</strain>
    </source>
</reference>
<organism evidence="7 8">
    <name type="scientific">Fasciola gigantica</name>
    <name type="common">Giant liver fluke</name>
    <dbReference type="NCBI Taxonomy" id="46835"/>
    <lineage>
        <taxon>Eukaryota</taxon>
        <taxon>Metazoa</taxon>
        <taxon>Spiralia</taxon>
        <taxon>Lophotrochozoa</taxon>
        <taxon>Platyhelminthes</taxon>
        <taxon>Trematoda</taxon>
        <taxon>Digenea</taxon>
        <taxon>Plagiorchiida</taxon>
        <taxon>Echinostomata</taxon>
        <taxon>Echinostomatoidea</taxon>
        <taxon>Fasciolidae</taxon>
        <taxon>Fasciola</taxon>
    </lineage>
</organism>
<dbReference type="GO" id="GO:0005524">
    <property type="term" value="F:ATP binding"/>
    <property type="evidence" value="ECO:0007669"/>
    <property type="project" value="UniProtKB-KW"/>
</dbReference>
<evidence type="ECO:0000256" key="4">
    <source>
        <dbReference type="RuleBase" id="RU367058"/>
    </source>
</evidence>
<dbReference type="PANTHER" id="PTHR10196:SF57">
    <property type="entry name" value="XYLULOSE KINASE"/>
    <property type="match status" value="1"/>
</dbReference>
<proteinExistence type="inferred from homology"/>
<evidence type="ECO:0000256" key="1">
    <source>
        <dbReference type="ARBA" id="ARBA00009156"/>
    </source>
</evidence>
<feature type="domain" description="Carbohydrate kinase FGGY N-terminal" evidence="5">
    <location>
        <begin position="6"/>
        <end position="276"/>
    </location>
</feature>
<sequence length="552" mass="61085">MVHVIFIGLDYSTQQLKAVLIDSNCCLVQEEAVIFDRDLSNYNTISGVIRNGSEVFTPTLLWVEATELILKRLKDRHVDLSHVKAISGCGQQHGSVYWRKPLELSTKSEDDLKTQLKESFSRPNSPVWMDASSSKQCIELEERLGGPLILAQKIGTKVFSRFTCPIILRIKELEPEVYDETAKISLVSSFAASLWTGHLVPFDYADACGTGLFSLSQSKLDPDVCKNIDENLQQKIDAPVPSHTIVGNVSPYIHKKYGIPATCKVVAFTGDNPSCVAGLLLKKGEICLSLGTSDTLFFRRTGLPNQTKETLGIFVMTDPIEEGTYIPLICTRNGALVRDHFCREYANGDWNRFSELLRSSPFGNYGNLGLFLDQPEILPENLQGRFLVDMEDRPIGSGFGDPKATFSRADITIRALIEGQLVRKRVYLARMGVIAKDVKRLIVTGGGSRNQEILDIAAGVFGADVYTLKSPNSAALGSAFRAKHALVMDAAEFTTKPTFFDIIKCPYSRILASKRPPDSIVQIFDQMAERFKKLEQMALKVVANVTANVADT</sequence>
<dbReference type="OrthoDB" id="1728974at2759"/>
<dbReference type="GO" id="GO:0042732">
    <property type="term" value="P:D-xylose metabolic process"/>
    <property type="evidence" value="ECO:0007669"/>
    <property type="project" value="UniProtKB-UniRule"/>
</dbReference>
<dbReference type="PANTHER" id="PTHR10196">
    <property type="entry name" value="SUGAR KINASE"/>
    <property type="match status" value="1"/>
</dbReference>
<evidence type="ECO:0000259" key="6">
    <source>
        <dbReference type="Pfam" id="PF02782"/>
    </source>
</evidence>
<accession>A0A504XN86</accession>
<dbReference type="InterPro" id="IPR042024">
    <property type="entry name" value="D-XK_euk"/>
</dbReference>
<dbReference type="CDD" id="cd07776">
    <property type="entry name" value="ASKHA_NBD_FGGY_SpXK-like"/>
    <property type="match status" value="1"/>
</dbReference>
<dbReference type="Pfam" id="PF00370">
    <property type="entry name" value="FGGY_N"/>
    <property type="match status" value="1"/>
</dbReference>
<protein>
    <recommendedName>
        <fullName evidence="4">Xylulose kinase</fullName>
        <ecNumber evidence="4">2.7.1.17</ecNumber>
    </recommendedName>
</protein>